<dbReference type="OrthoDB" id="2356263at2"/>
<feature type="domain" description="HTH tetR-type" evidence="3">
    <location>
        <begin position="15"/>
        <end position="75"/>
    </location>
</feature>
<dbReference type="EMBL" id="RJJT01000003">
    <property type="protein sequence ID" value="RSB82355.1"/>
    <property type="molecule type" value="Genomic_DNA"/>
</dbReference>
<evidence type="ECO:0000313" key="4">
    <source>
        <dbReference type="EMBL" id="MBB3133233.1"/>
    </source>
</evidence>
<proteinExistence type="predicted"/>
<evidence type="ECO:0000256" key="1">
    <source>
        <dbReference type="ARBA" id="ARBA00023125"/>
    </source>
</evidence>
<accession>A0A3R9ASM5</accession>
<evidence type="ECO:0000313" key="7">
    <source>
        <dbReference type="Proteomes" id="UP000518315"/>
    </source>
</evidence>
<dbReference type="Gene3D" id="1.10.357.10">
    <property type="entry name" value="Tetracycline Repressor, domain 2"/>
    <property type="match status" value="1"/>
</dbReference>
<keyword evidence="7" id="KW-1185">Reference proteome</keyword>
<keyword evidence="1 2" id="KW-0238">DNA-binding</keyword>
<dbReference type="SUPFAM" id="SSF46689">
    <property type="entry name" value="Homeodomain-like"/>
    <property type="match status" value="1"/>
</dbReference>
<dbReference type="GO" id="GO:0003700">
    <property type="term" value="F:DNA-binding transcription factor activity"/>
    <property type="evidence" value="ECO:0007669"/>
    <property type="project" value="TreeGrafter"/>
</dbReference>
<dbReference type="Pfam" id="PF17939">
    <property type="entry name" value="TetR_C_30"/>
    <property type="match status" value="1"/>
</dbReference>
<evidence type="ECO:0000313" key="6">
    <source>
        <dbReference type="Proteomes" id="UP000277279"/>
    </source>
</evidence>
<name>A0A3R9ASM5_9HYPH</name>
<dbReference type="PANTHER" id="PTHR30055:SF235">
    <property type="entry name" value="TRANSCRIPTIONAL REGULATORY PROTEIN"/>
    <property type="match status" value="1"/>
</dbReference>
<evidence type="ECO:0000313" key="5">
    <source>
        <dbReference type="EMBL" id="RSB82355.1"/>
    </source>
</evidence>
<dbReference type="GO" id="GO:0000976">
    <property type="term" value="F:transcription cis-regulatory region binding"/>
    <property type="evidence" value="ECO:0007669"/>
    <property type="project" value="TreeGrafter"/>
</dbReference>
<dbReference type="SUPFAM" id="SSF48498">
    <property type="entry name" value="Tetracyclin repressor-like, C-terminal domain"/>
    <property type="match status" value="1"/>
</dbReference>
<dbReference type="InterPro" id="IPR001647">
    <property type="entry name" value="HTH_TetR"/>
</dbReference>
<feature type="DNA-binding region" description="H-T-H motif" evidence="2">
    <location>
        <begin position="38"/>
        <end position="57"/>
    </location>
</feature>
<dbReference type="EMBL" id="JACHXH010000003">
    <property type="protein sequence ID" value="MBB3133233.1"/>
    <property type="molecule type" value="Genomic_DNA"/>
</dbReference>
<dbReference type="Pfam" id="PF00440">
    <property type="entry name" value="TetR_N"/>
    <property type="match status" value="1"/>
</dbReference>
<evidence type="ECO:0000256" key="2">
    <source>
        <dbReference type="PROSITE-ProRule" id="PRU00335"/>
    </source>
</evidence>
<dbReference type="InterPro" id="IPR041586">
    <property type="entry name" value="PsrA_TetR_C"/>
</dbReference>
<reference evidence="5 6" key="1">
    <citation type="submission" date="2018-11" db="EMBL/GenBank/DDBJ databases">
        <authorList>
            <person name="Huo Y."/>
        </authorList>
    </citation>
    <scope>NUCLEOTIDE SEQUENCE [LARGE SCALE GENOMIC DNA]</scope>
    <source>
        <strain evidence="5 6">DSM 30132</strain>
    </source>
</reference>
<comment type="caution">
    <text evidence="5">The sequence shown here is derived from an EMBL/GenBank/DDBJ whole genome shotgun (WGS) entry which is preliminary data.</text>
</comment>
<dbReference type="InterPro" id="IPR036271">
    <property type="entry name" value="Tet_transcr_reg_TetR-rel_C_sf"/>
</dbReference>
<dbReference type="InterPro" id="IPR050109">
    <property type="entry name" value="HTH-type_TetR-like_transc_reg"/>
</dbReference>
<dbReference type="Proteomes" id="UP000518315">
    <property type="component" value="Unassembled WGS sequence"/>
</dbReference>
<organism evidence="5 6">
    <name type="scientific">Rhizobium pisi</name>
    <dbReference type="NCBI Taxonomy" id="574561"/>
    <lineage>
        <taxon>Bacteria</taxon>
        <taxon>Pseudomonadati</taxon>
        <taxon>Pseudomonadota</taxon>
        <taxon>Alphaproteobacteria</taxon>
        <taxon>Hyphomicrobiales</taxon>
        <taxon>Rhizobiaceae</taxon>
        <taxon>Rhizobium/Agrobacterium group</taxon>
        <taxon>Rhizobium</taxon>
    </lineage>
</organism>
<dbReference type="PROSITE" id="PS50977">
    <property type="entry name" value="HTH_TETR_2"/>
    <property type="match status" value="1"/>
</dbReference>
<protein>
    <submittedName>
        <fullName evidence="4 5">AcrR family transcriptional regulator</fullName>
    </submittedName>
</protein>
<gene>
    <name evidence="5" type="ORF">EFD55_06325</name>
    <name evidence="4" type="ORF">FHS26_000937</name>
</gene>
<sequence length="219" mass="24170">MKPKTQRHAEATGDSSARERILKTAEQIFAEMGFEGTSLRQVAVNSDVPVALVSYHFKNKLGLYREVFRARDPNTNAQRLAGLALAEMEDNRERRLEMIIKAALMPMLSLRKIEGSANFGVLLAREATDPRSAQRGIIKEMFDPAATATIKALKGALPGRSEAEIVWAFQMMIGTMLYIMADGGRAKHLSGGVCDPEDVEGTMRLILPLLLHGMRGPEF</sequence>
<dbReference type="RefSeq" id="WP_125843749.1">
    <property type="nucleotide sequence ID" value="NZ_JACHXH010000003.1"/>
</dbReference>
<reference evidence="4 7" key="2">
    <citation type="submission" date="2020-08" db="EMBL/GenBank/DDBJ databases">
        <title>Genomic Encyclopedia of Type Strains, Phase III (KMG-III): the genomes of soil and plant-associated and newly described type strains.</title>
        <authorList>
            <person name="Whitman W."/>
        </authorList>
    </citation>
    <scope>NUCLEOTIDE SEQUENCE [LARGE SCALE GENOMIC DNA]</scope>
    <source>
        <strain evidence="4 7">CECT 4113</strain>
    </source>
</reference>
<dbReference type="PANTHER" id="PTHR30055">
    <property type="entry name" value="HTH-TYPE TRANSCRIPTIONAL REGULATOR RUTR"/>
    <property type="match status" value="1"/>
</dbReference>
<dbReference type="Proteomes" id="UP000277279">
    <property type="component" value="Unassembled WGS sequence"/>
</dbReference>
<evidence type="ECO:0000259" key="3">
    <source>
        <dbReference type="PROSITE" id="PS50977"/>
    </source>
</evidence>
<dbReference type="AlphaFoldDB" id="A0A3R9ASM5"/>
<dbReference type="InterPro" id="IPR009057">
    <property type="entry name" value="Homeodomain-like_sf"/>
</dbReference>